<keyword evidence="3" id="KW-1185">Reference proteome</keyword>
<protein>
    <submittedName>
        <fullName evidence="2">Ig-like domain-containing protein</fullName>
    </submittedName>
</protein>
<dbReference type="SUPFAM" id="SSF49313">
    <property type="entry name" value="Cadherin-like"/>
    <property type="match status" value="1"/>
</dbReference>
<organism evidence="2 3">
    <name type="scientific">Paenibacillus xanthanilyticus</name>
    <dbReference type="NCBI Taxonomy" id="1783531"/>
    <lineage>
        <taxon>Bacteria</taxon>
        <taxon>Bacillati</taxon>
        <taxon>Bacillota</taxon>
        <taxon>Bacilli</taxon>
        <taxon>Bacillales</taxon>
        <taxon>Paenibacillaceae</taxon>
        <taxon>Paenibacillus</taxon>
    </lineage>
</organism>
<dbReference type="Proteomes" id="UP001595715">
    <property type="component" value="Unassembled WGS sequence"/>
</dbReference>
<comment type="caution">
    <text evidence="2">The sequence shown here is derived from an EMBL/GenBank/DDBJ whole genome shotgun (WGS) entry which is preliminary data.</text>
</comment>
<feature type="domain" description="BIG2" evidence="1">
    <location>
        <begin position="401"/>
        <end position="487"/>
    </location>
</feature>
<sequence length="744" mass="77027">AGVATGTATITLTATDVNGFKGTAAFQIKVNRKPVVDLPPTDKTIILGATDTSLDLTSVFSDPDGETLTYAAESSDTAVASVSLANARLSIDALAAGTAEITLTATDVNGLAEMAVFQVKTNRQPMLNLSLTDRLIVVGESESALNAATAFIDPDGEALSYEAVSSDTAVVTATMAGGQLTLAGNATGVATITLTATDPNGFAKSASFEVRVNRKPLAANPPSDLLVNIGGTDTSIDLAHVFQEPDGETMTFTAVPADPAIATAGVNGEQLTIQGLTGGSTAVVLTAKDGYGLSAAAAIQVVVNRPPVAANPVEDKTVPLGQTDANVNLANVFADPDGDMLSYTAVSSDPSVATLLISGNQLSIQPVAEGTASITLTATDPHQLSVTLTFAVTVILKANQAPTAVSAIYTQVLTPGVTNDRTYDLSQLFEDADGDALTFSVVSSSVAGGQAEVNGSTMTIRPGTGVGQATLTITATDGNGGQATYNLQVRTAPLATGGNMTIRTKSGVKDPITVDLSAVFPGETSFTVYTGTPDSTITGPVTQHGTSWTWDGMQGLKTWVIGANGQAVVIQVIIEAQGESGLYFSEYLDGGDGRIAIEMFSNPNGDPNAKVGGYSIDVYQLQKSTNTVTIQNTPFASDLYRGMPAIAINNIFYDFFDLTVAQYYNLEVQAYNPSQYVVVAIALKKNGVIVDMLGDPNAKTPFLPNGGTLVRKAGIYSGSTTYSQNGEYTLYPRGSYQFMGRHTP</sequence>
<accession>A0ABV8K2Z5</accession>
<name>A0ABV8K2Z5_9BACL</name>
<dbReference type="Gene3D" id="2.60.40.1080">
    <property type="match status" value="2"/>
</dbReference>
<feature type="non-terminal residue" evidence="2">
    <location>
        <position position="1"/>
    </location>
</feature>
<dbReference type="SMART" id="SM00635">
    <property type="entry name" value="BID_2"/>
    <property type="match status" value="4"/>
</dbReference>
<reference evidence="3" key="1">
    <citation type="journal article" date="2019" name="Int. J. Syst. Evol. Microbiol.">
        <title>The Global Catalogue of Microorganisms (GCM) 10K type strain sequencing project: providing services to taxonomists for standard genome sequencing and annotation.</title>
        <authorList>
            <consortium name="The Broad Institute Genomics Platform"/>
            <consortium name="The Broad Institute Genome Sequencing Center for Infectious Disease"/>
            <person name="Wu L."/>
            <person name="Ma J."/>
        </authorList>
    </citation>
    <scope>NUCLEOTIDE SEQUENCE [LARGE SCALE GENOMIC DNA]</scope>
    <source>
        <strain evidence="3">IBRC-M 10987</strain>
    </source>
</reference>
<dbReference type="InterPro" id="IPR013783">
    <property type="entry name" value="Ig-like_fold"/>
</dbReference>
<dbReference type="Pfam" id="PF17963">
    <property type="entry name" value="Big_9"/>
    <property type="match status" value="2"/>
</dbReference>
<gene>
    <name evidence="2" type="ORF">ACFOZ8_12060</name>
</gene>
<dbReference type="RefSeq" id="WP_377719052.1">
    <property type="nucleotide sequence ID" value="NZ_JBHSAM010000025.1"/>
</dbReference>
<feature type="domain" description="BIG2" evidence="1">
    <location>
        <begin position="123"/>
        <end position="206"/>
    </location>
</feature>
<dbReference type="EMBL" id="JBHSAM010000025">
    <property type="protein sequence ID" value="MFC4100381.1"/>
    <property type="molecule type" value="Genomic_DNA"/>
</dbReference>
<evidence type="ECO:0000259" key="1">
    <source>
        <dbReference type="SMART" id="SM00635"/>
    </source>
</evidence>
<dbReference type="InterPro" id="IPR003343">
    <property type="entry name" value="Big_2"/>
</dbReference>
<evidence type="ECO:0000313" key="2">
    <source>
        <dbReference type="EMBL" id="MFC4100381.1"/>
    </source>
</evidence>
<dbReference type="Gene3D" id="2.60.40.10">
    <property type="entry name" value="Immunoglobulins"/>
    <property type="match status" value="2"/>
</dbReference>
<dbReference type="InterPro" id="IPR015919">
    <property type="entry name" value="Cadherin-like_sf"/>
</dbReference>
<evidence type="ECO:0000313" key="3">
    <source>
        <dbReference type="Proteomes" id="UP001595715"/>
    </source>
</evidence>
<feature type="domain" description="BIG2" evidence="1">
    <location>
        <begin position="307"/>
        <end position="388"/>
    </location>
</feature>
<dbReference type="PANTHER" id="PTHR24273:SF32">
    <property type="entry name" value="HYALIN"/>
    <property type="match status" value="1"/>
</dbReference>
<feature type="domain" description="BIG2" evidence="1">
    <location>
        <begin position="39"/>
        <end position="115"/>
    </location>
</feature>
<proteinExistence type="predicted"/>
<dbReference type="PANTHER" id="PTHR24273">
    <property type="entry name" value="FI04643P-RELATED"/>
    <property type="match status" value="1"/>
</dbReference>